<proteinExistence type="predicted"/>
<accession>A0A7N0T3A7</accession>
<feature type="transmembrane region" description="Helical" evidence="1">
    <location>
        <begin position="274"/>
        <end position="294"/>
    </location>
</feature>
<dbReference type="OMA" id="IYCIIRT"/>
<keyword evidence="3" id="KW-1185">Reference proteome</keyword>
<dbReference type="Gramene" id="Kaladp0020s0137.1.v1.1">
    <property type="protein sequence ID" value="Kaladp0020s0137.1.v1.1"/>
    <property type="gene ID" value="Kaladp0020s0137.v1.1"/>
</dbReference>
<dbReference type="PANTHER" id="PTHR31133:SF9">
    <property type="entry name" value="TRANSMEMBRANE PROTEIN"/>
    <property type="match status" value="1"/>
</dbReference>
<feature type="transmembrane region" description="Helical" evidence="1">
    <location>
        <begin position="122"/>
        <end position="153"/>
    </location>
</feature>
<dbReference type="InterPro" id="IPR040229">
    <property type="entry name" value="At3g27390-like"/>
</dbReference>
<dbReference type="AlphaFoldDB" id="A0A7N0T3A7"/>
<evidence type="ECO:0000256" key="1">
    <source>
        <dbReference type="SAM" id="Phobius"/>
    </source>
</evidence>
<dbReference type="Proteomes" id="UP000594263">
    <property type="component" value="Unplaced"/>
</dbReference>
<evidence type="ECO:0000313" key="3">
    <source>
        <dbReference type="Proteomes" id="UP000594263"/>
    </source>
</evidence>
<reference evidence="2" key="1">
    <citation type="submission" date="2021-01" db="UniProtKB">
        <authorList>
            <consortium name="EnsemblPlants"/>
        </authorList>
    </citation>
    <scope>IDENTIFICATION</scope>
</reference>
<keyword evidence="1" id="KW-0472">Membrane</keyword>
<feature type="transmembrane region" description="Helical" evidence="1">
    <location>
        <begin position="229"/>
        <end position="253"/>
    </location>
</feature>
<dbReference type="PANTHER" id="PTHR31133">
    <property type="entry name" value="MEMBRANE PROTEIN"/>
    <property type="match status" value="1"/>
</dbReference>
<sequence>MESGPRDLRGSHGRGKGVLDIHLLLNHLPTCVCLPLRSGHHQMCLLSLSNHVILLGLCCLCLPRVSDLGMIVEFAGGVFSPIVLLIIACGDAAVVIGLCPVHLVWSIYCISRTEKFGPWMKCLMVLLVPLPIVLWMAVGVVGSVVMGIGYGFVWPVTETFNAVSKEDASVQAKILHCFTDGTWSCVVGACNVVRDFADFSYHSYFSMMEGLLEPTGEAPIELKVLQIPGSIFCSILGLLVDVPLIALIVLYKAPILLFKGWHQLIRDLIGREGPFLESVCVPFAGLLILCWPFVVLLAIFAGVLSSFLIGFHAGVVAYQESSTKKGLLFIVASLSLFDEYTNDYLYLREGSCFPRPRYREVTSPTSSVNSLKGPHDQSDLASKREPLIRSLSSKARELSALLIWDDFFDACENLGRELLAAGSVTLSDLEKWRRSESKIIHVGIPAYVFLECLVRSIKSGSPGFLLRSGVELTRLNRPEGRVFDWLFEPMSVMKEQLAGLSLRDSEEAYMYRYCLYSGDAARIKADGGCPPEDEIRRAQLEGICRRLQGFCLTLSRLPTSRRRFHQVVNEVEKEAMERAPSVSDDLLASLV</sequence>
<name>A0A7N0T3A7_KALFE</name>
<organism evidence="2 3">
    <name type="scientific">Kalanchoe fedtschenkoi</name>
    <name type="common">Lavender scallops</name>
    <name type="synonym">South American air plant</name>
    <dbReference type="NCBI Taxonomy" id="63787"/>
    <lineage>
        <taxon>Eukaryota</taxon>
        <taxon>Viridiplantae</taxon>
        <taxon>Streptophyta</taxon>
        <taxon>Embryophyta</taxon>
        <taxon>Tracheophyta</taxon>
        <taxon>Spermatophyta</taxon>
        <taxon>Magnoliopsida</taxon>
        <taxon>eudicotyledons</taxon>
        <taxon>Gunneridae</taxon>
        <taxon>Pentapetalae</taxon>
        <taxon>Saxifragales</taxon>
        <taxon>Crassulaceae</taxon>
        <taxon>Kalanchoe</taxon>
    </lineage>
</organism>
<feature type="transmembrane region" description="Helical" evidence="1">
    <location>
        <begin position="44"/>
        <end position="66"/>
    </location>
</feature>
<keyword evidence="1" id="KW-0812">Transmembrane</keyword>
<dbReference type="EnsemblPlants" id="Kaladp0020s0137.1.v1.1">
    <property type="protein sequence ID" value="Kaladp0020s0137.1.v1.1"/>
    <property type="gene ID" value="Kaladp0020s0137.v1.1"/>
</dbReference>
<protein>
    <submittedName>
        <fullName evidence="2">Uncharacterized protein</fullName>
    </submittedName>
</protein>
<feature type="transmembrane region" description="Helical" evidence="1">
    <location>
        <begin position="78"/>
        <end position="110"/>
    </location>
</feature>
<keyword evidence="1" id="KW-1133">Transmembrane helix</keyword>
<evidence type="ECO:0000313" key="2">
    <source>
        <dbReference type="EnsemblPlants" id="Kaladp0020s0137.1.v1.1"/>
    </source>
</evidence>